<reference evidence="3 4" key="1">
    <citation type="submission" date="2016-09" db="EMBL/GenBank/DDBJ databases">
        <title>Complete genome of Desulfosporosinus sp. OL.</title>
        <authorList>
            <person name="Mardanov A."/>
            <person name="Beletsky A."/>
            <person name="Panova A."/>
            <person name="Karnachuk O."/>
            <person name="Ravin N."/>
        </authorList>
    </citation>
    <scope>NUCLEOTIDE SEQUENCE [LARGE SCALE GENOMIC DNA]</scope>
    <source>
        <strain evidence="3 4">OL</strain>
    </source>
</reference>
<evidence type="ECO:0000313" key="4">
    <source>
        <dbReference type="Proteomes" id="UP000186102"/>
    </source>
</evidence>
<dbReference type="Gene3D" id="2.70.150.10">
    <property type="entry name" value="Calcium-transporting ATPase, cytoplasmic transduction domain A"/>
    <property type="match status" value="1"/>
</dbReference>
<keyword evidence="1" id="KW-0472">Membrane</keyword>
<name>A0A1Q8QED9_9FIRM</name>
<evidence type="ECO:0000313" key="3">
    <source>
        <dbReference type="EMBL" id="OLN25688.1"/>
    </source>
</evidence>
<feature type="transmembrane region" description="Helical" evidence="1">
    <location>
        <begin position="78"/>
        <end position="98"/>
    </location>
</feature>
<dbReference type="STRING" id="1888891.DSOL_5256"/>
<dbReference type="SUPFAM" id="SSF81665">
    <property type="entry name" value="Calcium ATPase, transmembrane domain M"/>
    <property type="match status" value="1"/>
</dbReference>
<dbReference type="Proteomes" id="UP000186102">
    <property type="component" value="Unassembled WGS sequence"/>
</dbReference>
<dbReference type="AlphaFoldDB" id="A0A1Q8QED9"/>
<dbReference type="PANTHER" id="PTHR42861">
    <property type="entry name" value="CALCIUM-TRANSPORTING ATPASE"/>
    <property type="match status" value="1"/>
</dbReference>
<feature type="domain" description="Cation-transporting P-type ATPase N-terminal" evidence="2">
    <location>
        <begin position="21"/>
        <end position="94"/>
    </location>
</feature>
<gene>
    <name evidence="3" type="ORF">DSOL_5256</name>
</gene>
<dbReference type="InterPro" id="IPR004014">
    <property type="entry name" value="ATPase_P-typ_cation-transptr_N"/>
</dbReference>
<dbReference type="Gene3D" id="1.20.1110.10">
    <property type="entry name" value="Calcium-transporting ATPase, transmembrane domain"/>
    <property type="match status" value="1"/>
</dbReference>
<feature type="transmembrane region" description="Helical" evidence="1">
    <location>
        <begin position="104"/>
        <end position="120"/>
    </location>
</feature>
<sequence length="166" mass="18982">MKKVVQNVQSKVSPLSEKLLTCSKMQTGVFLREMETSYSGLNEDKVDTQRDKYRSNAISHDKQESVLKRLFDAFINPFTIVLFVLAIISVFTDIVLVAPEDRDLTSVIIICVMVTISRLLRFIQETRSNNAAEKLNDMVHTTVTVERDGAGRMEIPLENLVWEVMW</sequence>
<keyword evidence="4" id="KW-1185">Reference proteome</keyword>
<dbReference type="RefSeq" id="WP_075367481.1">
    <property type="nucleotide sequence ID" value="NZ_MLBF01000104.1"/>
</dbReference>
<proteinExistence type="predicted"/>
<evidence type="ECO:0000256" key="1">
    <source>
        <dbReference type="SAM" id="Phobius"/>
    </source>
</evidence>
<accession>A0A1Q8QED9</accession>
<comment type="caution">
    <text evidence="3">The sequence shown here is derived from an EMBL/GenBank/DDBJ whole genome shotgun (WGS) entry which is preliminary data.</text>
</comment>
<protein>
    <submittedName>
        <fullName evidence="3">Mg(2+) transport ATPase, P-type</fullName>
    </submittedName>
</protein>
<dbReference type="SMART" id="SM00831">
    <property type="entry name" value="Cation_ATPase_N"/>
    <property type="match status" value="1"/>
</dbReference>
<dbReference type="InterPro" id="IPR023298">
    <property type="entry name" value="ATPase_P-typ_TM_dom_sf"/>
</dbReference>
<keyword evidence="1" id="KW-0812">Transmembrane</keyword>
<dbReference type="EMBL" id="MLBF01000104">
    <property type="protein sequence ID" value="OLN25688.1"/>
    <property type="molecule type" value="Genomic_DNA"/>
</dbReference>
<organism evidence="3 4">
    <name type="scientific">Desulfosporosinus metallidurans</name>
    <dbReference type="NCBI Taxonomy" id="1888891"/>
    <lineage>
        <taxon>Bacteria</taxon>
        <taxon>Bacillati</taxon>
        <taxon>Bacillota</taxon>
        <taxon>Clostridia</taxon>
        <taxon>Eubacteriales</taxon>
        <taxon>Desulfitobacteriaceae</taxon>
        <taxon>Desulfosporosinus</taxon>
    </lineage>
</organism>
<keyword evidence="1" id="KW-1133">Transmembrane helix</keyword>
<dbReference type="Pfam" id="PF00690">
    <property type="entry name" value="Cation_ATPase_N"/>
    <property type="match status" value="1"/>
</dbReference>
<evidence type="ECO:0000259" key="2">
    <source>
        <dbReference type="SMART" id="SM00831"/>
    </source>
</evidence>